<protein>
    <submittedName>
        <fullName evidence="1">Uncharacterized protein</fullName>
    </submittedName>
</protein>
<dbReference type="EMBL" id="PYLO01000004">
    <property type="protein sequence ID" value="PST36395.1"/>
    <property type="molecule type" value="Genomic_DNA"/>
</dbReference>
<name>A0A2T3FMA3_9CLOT</name>
<evidence type="ECO:0000313" key="1">
    <source>
        <dbReference type="EMBL" id="PST36395.1"/>
    </source>
</evidence>
<proteinExistence type="predicted"/>
<keyword evidence="2" id="KW-1185">Reference proteome</keyword>
<sequence>MNLSSLLQFRDEWARFKARHPKFSPFLKAAYTRALREDSVISLKVTAPDGTEVASNLKVKKEDLELLSRIMNS</sequence>
<dbReference type="GeneID" id="79840903"/>
<dbReference type="RefSeq" id="WP_107001315.1">
    <property type="nucleotide sequence ID" value="NZ_CAUWBW010000022.1"/>
</dbReference>
<dbReference type="Proteomes" id="UP000241048">
    <property type="component" value="Unassembled WGS sequence"/>
</dbReference>
<organism evidence="1 2">
    <name type="scientific">Clostridium fessum</name>
    <dbReference type="NCBI Taxonomy" id="2126740"/>
    <lineage>
        <taxon>Bacteria</taxon>
        <taxon>Bacillati</taxon>
        <taxon>Bacillota</taxon>
        <taxon>Clostridia</taxon>
        <taxon>Eubacteriales</taxon>
        <taxon>Clostridiaceae</taxon>
        <taxon>Clostridium</taxon>
    </lineage>
</organism>
<reference evidence="1 2" key="1">
    <citation type="submission" date="2018-03" db="EMBL/GenBank/DDBJ databases">
        <title>Lachnoclostridium SNUG30386 gen.nov., sp.nov., isolated from human faeces.</title>
        <authorList>
            <person name="Seo B."/>
            <person name="Jeon K."/>
            <person name="Ko G."/>
        </authorList>
    </citation>
    <scope>NUCLEOTIDE SEQUENCE [LARGE SCALE GENOMIC DNA]</scope>
    <source>
        <strain evidence="1 2">SNUG30386</strain>
    </source>
</reference>
<accession>A0A2T3FMA3</accession>
<dbReference type="AlphaFoldDB" id="A0A2T3FMA3"/>
<evidence type="ECO:0000313" key="2">
    <source>
        <dbReference type="Proteomes" id="UP000241048"/>
    </source>
</evidence>
<comment type="caution">
    <text evidence="1">The sequence shown here is derived from an EMBL/GenBank/DDBJ whole genome shotgun (WGS) entry which is preliminary data.</text>
</comment>
<gene>
    <name evidence="1" type="ORF">C7U56_11370</name>
</gene>